<dbReference type="InterPro" id="IPR038464">
    <property type="entry name" value="Ribosomal_eL38_sf"/>
</dbReference>
<dbReference type="GO" id="GO:0006412">
    <property type="term" value="P:translation"/>
    <property type="evidence" value="ECO:0007669"/>
    <property type="project" value="InterPro"/>
</dbReference>
<dbReference type="PANTHER" id="PTHR10965">
    <property type="entry name" value="60S RIBOSOMAL PROTEIN L38"/>
    <property type="match status" value="1"/>
</dbReference>
<dbReference type="GO" id="GO:0003735">
    <property type="term" value="F:structural constituent of ribosome"/>
    <property type="evidence" value="ECO:0007669"/>
    <property type="project" value="InterPro"/>
</dbReference>
<evidence type="ECO:0000256" key="1">
    <source>
        <dbReference type="ARBA" id="ARBA00007803"/>
    </source>
</evidence>
<comment type="similarity">
    <text evidence="1 4">Belongs to the eukaryotic ribosomal protein eL38 family.</text>
</comment>
<accession>A0A4V1J4X9</accession>
<dbReference type="Pfam" id="PF01781">
    <property type="entry name" value="Ribosomal_L38e"/>
    <property type="match status" value="1"/>
</dbReference>
<evidence type="ECO:0000256" key="3">
    <source>
        <dbReference type="ARBA" id="ARBA00023274"/>
    </source>
</evidence>
<name>A0A4V1J4X9_9FUNG</name>
<dbReference type="Gene3D" id="3.30.720.90">
    <property type="match status" value="1"/>
</dbReference>
<sequence length="70" mass="7987">KNVADIKKFLEIARRKDAKSARIKKNGQVVKFKLRCSRYLYTLVVDDARKAEKLRESLPPALTVTEIGAQ</sequence>
<evidence type="ECO:0000256" key="4">
    <source>
        <dbReference type="RuleBase" id="RU003445"/>
    </source>
</evidence>
<organism evidence="5 6">
    <name type="scientific">Dimargaris cristalligena</name>
    <dbReference type="NCBI Taxonomy" id="215637"/>
    <lineage>
        <taxon>Eukaryota</taxon>
        <taxon>Fungi</taxon>
        <taxon>Fungi incertae sedis</taxon>
        <taxon>Zoopagomycota</taxon>
        <taxon>Kickxellomycotina</taxon>
        <taxon>Dimargaritomycetes</taxon>
        <taxon>Dimargaritales</taxon>
        <taxon>Dimargaritaceae</taxon>
        <taxon>Dimargaris</taxon>
    </lineage>
</organism>
<keyword evidence="2 4" id="KW-0689">Ribosomal protein</keyword>
<keyword evidence="3 4" id="KW-0687">Ribonucleoprotein</keyword>
<dbReference type="AlphaFoldDB" id="A0A4V1J4X9"/>
<protein>
    <submittedName>
        <fullName evidence="5">60S ribosomal protein L38</fullName>
    </submittedName>
</protein>
<dbReference type="GO" id="GO:0022618">
    <property type="term" value="P:protein-RNA complex assembly"/>
    <property type="evidence" value="ECO:0007669"/>
    <property type="project" value="TreeGrafter"/>
</dbReference>
<dbReference type="InterPro" id="IPR002675">
    <property type="entry name" value="Ribosomal_eL38"/>
</dbReference>
<evidence type="ECO:0000256" key="2">
    <source>
        <dbReference type="ARBA" id="ARBA00022980"/>
    </source>
</evidence>
<gene>
    <name evidence="5" type="ORF">BJ085DRAFT_20418</name>
</gene>
<keyword evidence="6" id="KW-1185">Reference proteome</keyword>
<evidence type="ECO:0000313" key="5">
    <source>
        <dbReference type="EMBL" id="RKP37119.1"/>
    </source>
</evidence>
<proteinExistence type="inferred from homology"/>
<dbReference type="FunFam" id="3.30.720.90:FF:000001">
    <property type="entry name" value="60S ribosomal protein L38"/>
    <property type="match status" value="1"/>
</dbReference>
<dbReference type="GO" id="GO:0022625">
    <property type="term" value="C:cytosolic large ribosomal subunit"/>
    <property type="evidence" value="ECO:0007669"/>
    <property type="project" value="TreeGrafter"/>
</dbReference>
<dbReference type="STRING" id="215637.A0A4V1J4X9"/>
<dbReference type="Proteomes" id="UP000268162">
    <property type="component" value="Unassembled WGS sequence"/>
</dbReference>
<dbReference type="PANTHER" id="PTHR10965:SF0">
    <property type="entry name" value="LARGE RIBOSOMAL SUBUNIT PROTEIN EL38"/>
    <property type="match status" value="1"/>
</dbReference>
<dbReference type="EMBL" id="ML002541">
    <property type="protein sequence ID" value="RKP37119.1"/>
    <property type="molecule type" value="Genomic_DNA"/>
</dbReference>
<reference evidence="6" key="1">
    <citation type="journal article" date="2018" name="Nat. Microbiol.">
        <title>Leveraging single-cell genomics to expand the fungal tree of life.</title>
        <authorList>
            <person name="Ahrendt S.R."/>
            <person name="Quandt C.A."/>
            <person name="Ciobanu D."/>
            <person name="Clum A."/>
            <person name="Salamov A."/>
            <person name="Andreopoulos B."/>
            <person name="Cheng J.F."/>
            <person name="Woyke T."/>
            <person name="Pelin A."/>
            <person name="Henrissat B."/>
            <person name="Reynolds N.K."/>
            <person name="Benny G.L."/>
            <person name="Smith M.E."/>
            <person name="James T.Y."/>
            <person name="Grigoriev I.V."/>
        </authorList>
    </citation>
    <scope>NUCLEOTIDE SEQUENCE [LARGE SCALE GENOMIC DNA]</scope>
    <source>
        <strain evidence="6">RSA 468</strain>
    </source>
</reference>
<feature type="non-terminal residue" evidence="5">
    <location>
        <position position="1"/>
    </location>
</feature>
<evidence type="ECO:0000313" key="6">
    <source>
        <dbReference type="Proteomes" id="UP000268162"/>
    </source>
</evidence>